<accession>A0A7J8Z8S3</accession>
<evidence type="ECO:0000313" key="2">
    <source>
        <dbReference type="Proteomes" id="UP000593574"/>
    </source>
</evidence>
<dbReference type="Proteomes" id="UP000593574">
    <property type="component" value="Unassembled WGS sequence"/>
</dbReference>
<reference evidence="1 2" key="1">
    <citation type="journal article" date="2019" name="Genome Biol. Evol.">
        <title>Insights into the evolution of the New World diploid cottons (Gossypium, subgenus Houzingenia) based on genome sequencing.</title>
        <authorList>
            <person name="Grover C.E."/>
            <person name="Arick M.A. 2nd"/>
            <person name="Thrash A."/>
            <person name="Conover J.L."/>
            <person name="Sanders W.S."/>
            <person name="Peterson D.G."/>
            <person name="Frelichowski J.E."/>
            <person name="Scheffler J.A."/>
            <person name="Scheffler B.E."/>
            <person name="Wendel J.F."/>
        </authorList>
    </citation>
    <scope>NUCLEOTIDE SEQUENCE [LARGE SCALE GENOMIC DNA]</scope>
    <source>
        <strain evidence="1">4</strain>
        <tissue evidence="1">Leaf</tissue>
    </source>
</reference>
<name>A0A7J8Z8S3_9ROSI</name>
<gene>
    <name evidence="1" type="ORF">Golax_019961</name>
</gene>
<sequence length="255" mass="27714">MHNLSKSPDTKIRGYLQDVRLSHASSMLEGCKLDPTLISVECTITLDDVALQLNLSVDGLVVTGSALVLGKEDIYEAFLGKVPNKFQGGQINMKMSSAEIFGHSKYVGCESAIDSVCEGGDAQTRLSDVVIWVKAKNLTVTVRHGSTLQTGSLGKERQKLARLPQGVHRHLGLVAGKPYMLSIKVKNRLIRRGHDDRPNSVGSEKVPRLMLMHILAPIATPMPTPMSSSMSISIPRSMSTYSGFATSYDYLSIVS</sequence>
<organism evidence="1 2">
    <name type="scientific">Gossypium laxum</name>
    <dbReference type="NCBI Taxonomy" id="34288"/>
    <lineage>
        <taxon>Eukaryota</taxon>
        <taxon>Viridiplantae</taxon>
        <taxon>Streptophyta</taxon>
        <taxon>Embryophyta</taxon>
        <taxon>Tracheophyta</taxon>
        <taxon>Spermatophyta</taxon>
        <taxon>Magnoliopsida</taxon>
        <taxon>eudicotyledons</taxon>
        <taxon>Gunneridae</taxon>
        <taxon>Pentapetalae</taxon>
        <taxon>rosids</taxon>
        <taxon>malvids</taxon>
        <taxon>Malvales</taxon>
        <taxon>Malvaceae</taxon>
        <taxon>Malvoideae</taxon>
        <taxon>Gossypium</taxon>
    </lineage>
</organism>
<dbReference type="AlphaFoldDB" id="A0A7J8Z8S3"/>
<evidence type="ECO:0000313" key="1">
    <source>
        <dbReference type="EMBL" id="MBA0707962.1"/>
    </source>
</evidence>
<protein>
    <submittedName>
        <fullName evidence="1">Uncharacterized protein</fullName>
    </submittedName>
</protein>
<keyword evidence="2" id="KW-1185">Reference proteome</keyword>
<proteinExistence type="predicted"/>
<comment type="caution">
    <text evidence="1">The sequence shown here is derived from an EMBL/GenBank/DDBJ whole genome shotgun (WGS) entry which is preliminary data.</text>
</comment>
<dbReference type="EMBL" id="JABEZV010000003">
    <property type="protein sequence ID" value="MBA0707962.1"/>
    <property type="molecule type" value="Genomic_DNA"/>
</dbReference>